<dbReference type="EMBL" id="GL883202">
    <property type="protein sequence ID" value="EGF97745.1"/>
    <property type="molecule type" value="Genomic_DNA"/>
</dbReference>
<dbReference type="VEuPathDB" id="FungiDB:MELLADRAFT_84500"/>
<sequence>MRQEEYQEEYIMPVPDTIEIHHKDRRKMDHYVAEFPATNHGYRMRIGNSQKKSSAVSHYECYRSGHPPKVKGTTKSARIGCPFKMDTRFLYHSSSWILIHTHIGHNHPPDPNVKPRKRHIDPNAGPILAPGVVLDANIKTTTHQTANVTSNKKLTSETFTFNSLLKKPASTPEGSICRLINHPEPHVEIQTLITTTTTESLKPKQNFELPDANAWLPETLHVTTATPLYYDLKADLKTLETLDSTISKLRGKLCAMAPHRRQAVLMKIQLIISNERMVNDEHKLPMSFLPEPPEPNLLYNSVNETPMSPYISPVPAHREELSVESLIEDFCGPSKATTPTFNFEDLIISQPSLDDANNRLEPKLLLPTSPPTTTLEN</sequence>
<dbReference type="AlphaFoldDB" id="F4SC87"/>
<proteinExistence type="predicted"/>
<name>F4SC87_MELLP</name>
<dbReference type="InParanoid" id="F4SC87"/>
<dbReference type="KEGG" id="mlr:MELLADRAFT_84500"/>
<gene>
    <name evidence="1" type="ORF">MELLADRAFT_84500</name>
</gene>
<reference evidence="2" key="1">
    <citation type="journal article" date="2011" name="Proc. Natl. Acad. Sci. U.S.A.">
        <title>Obligate biotrophy features unraveled by the genomic analysis of rust fungi.</title>
        <authorList>
            <person name="Duplessis S."/>
            <person name="Cuomo C.A."/>
            <person name="Lin Y.-C."/>
            <person name="Aerts A."/>
            <person name="Tisserant E."/>
            <person name="Veneault-Fourrey C."/>
            <person name="Joly D.L."/>
            <person name="Hacquard S."/>
            <person name="Amselem J."/>
            <person name="Cantarel B.L."/>
            <person name="Chiu R."/>
            <person name="Coutinho P.M."/>
            <person name="Feau N."/>
            <person name="Field M."/>
            <person name="Frey P."/>
            <person name="Gelhaye E."/>
            <person name="Goldberg J."/>
            <person name="Grabherr M.G."/>
            <person name="Kodira C.D."/>
            <person name="Kohler A."/>
            <person name="Kuees U."/>
            <person name="Lindquist E.A."/>
            <person name="Lucas S.M."/>
            <person name="Mago R."/>
            <person name="Mauceli E."/>
            <person name="Morin E."/>
            <person name="Murat C."/>
            <person name="Pangilinan J.L."/>
            <person name="Park R."/>
            <person name="Pearson M."/>
            <person name="Quesneville H."/>
            <person name="Rouhier N."/>
            <person name="Sakthikumar S."/>
            <person name="Salamov A.A."/>
            <person name="Schmutz J."/>
            <person name="Selles B."/>
            <person name="Shapiro H."/>
            <person name="Tanguay P."/>
            <person name="Tuskan G.A."/>
            <person name="Henrissat B."/>
            <person name="Van de Peer Y."/>
            <person name="Rouze P."/>
            <person name="Ellis J.G."/>
            <person name="Dodds P.N."/>
            <person name="Schein J.E."/>
            <person name="Zhong S."/>
            <person name="Hamelin R.C."/>
            <person name="Grigoriev I.V."/>
            <person name="Szabo L.J."/>
            <person name="Martin F."/>
        </authorList>
    </citation>
    <scope>NUCLEOTIDE SEQUENCE [LARGE SCALE GENOMIC DNA]</scope>
    <source>
        <strain evidence="2">98AG31 / pathotype 3-4-7</strain>
    </source>
</reference>
<dbReference type="Proteomes" id="UP000001072">
    <property type="component" value="Unassembled WGS sequence"/>
</dbReference>
<organism evidence="2">
    <name type="scientific">Melampsora larici-populina (strain 98AG31 / pathotype 3-4-7)</name>
    <name type="common">Poplar leaf rust fungus</name>
    <dbReference type="NCBI Taxonomy" id="747676"/>
    <lineage>
        <taxon>Eukaryota</taxon>
        <taxon>Fungi</taxon>
        <taxon>Dikarya</taxon>
        <taxon>Basidiomycota</taxon>
        <taxon>Pucciniomycotina</taxon>
        <taxon>Pucciniomycetes</taxon>
        <taxon>Pucciniales</taxon>
        <taxon>Melampsoraceae</taxon>
        <taxon>Melampsora</taxon>
    </lineage>
</organism>
<evidence type="ECO:0000313" key="2">
    <source>
        <dbReference type="Proteomes" id="UP000001072"/>
    </source>
</evidence>
<keyword evidence="2" id="KW-1185">Reference proteome</keyword>
<dbReference type="GeneID" id="18933495"/>
<dbReference type="RefSeq" id="XP_007418994.1">
    <property type="nucleotide sequence ID" value="XM_007418932.1"/>
</dbReference>
<protein>
    <submittedName>
        <fullName evidence="1">Uncharacterized protein</fullName>
    </submittedName>
</protein>
<evidence type="ECO:0000313" key="1">
    <source>
        <dbReference type="EMBL" id="EGF97745.1"/>
    </source>
</evidence>
<dbReference type="HOGENOM" id="CLU_075117_0_0_1"/>
<accession>F4SC87</accession>